<comment type="caution">
    <text evidence="2">The sequence shown here is derived from an EMBL/GenBank/DDBJ whole genome shotgun (WGS) entry which is preliminary data.</text>
</comment>
<gene>
    <name evidence="2" type="primary">djlA</name>
    <name evidence="2" type="ORF">CWN50_39170</name>
</gene>
<protein>
    <submittedName>
        <fullName evidence="2">Molecular chaperone DjlA</fullName>
    </submittedName>
</protein>
<accession>A0A2J4NZ06</accession>
<evidence type="ECO:0000256" key="1">
    <source>
        <dbReference type="SAM" id="Phobius"/>
    </source>
</evidence>
<evidence type="ECO:0000313" key="2">
    <source>
        <dbReference type="EMBL" id="PLL07380.1"/>
    </source>
</evidence>
<reference evidence="2 3" key="2">
    <citation type="submission" date="2018-01" db="EMBL/GenBank/DDBJ databases">
        <title>Genomic study of Klebsiella pneumoniae.</title>
        <authorList>
            <person name="Yang Y."/>
            <person name="Bicalho R."/>
        </authorList>
    </citation>
    <scope>NUCLEOTIDE SEQUENCE [LARGE SCALE GENOMIC DNA]</scope>
    <source>
        <strain evidence="2 3">A11</strain>
    </source>
</reference>
<dbReference type="AlphaFoldDB" id="A0A2J4NZ06"/>
<keyword evidence="1" id="KW-0812">Transmembrane</keyword>
<proteinExistence type="predicted"/>
<keyword evidence="1" id="KW-0472">Membrane</keyword>
<keyword evidence="1" id="KW-1133">Transmembrane helix</keyword>
<reference evidence="2 3" key="1">
    <citation type="submission" date="2017-11" db="EMBL/GenBank/DDBJ databases">
        <authorList>
            <person name="Han C.G."/>
        </authorList>
    </citation>
    <scope>NUCLEOTIDE SEQUENCE [LARGE SCALE GENOMIC DNA]</scope>
    <source>
        <strain evidence="2 3">A11</strain>
    </source>
</reference>
<evidence type="ECO:0000313" key="3">
    <source>
        <dbReference type="Proteomes" id="UP000234505"/>
    </source>
</evidence>
<name>A0A2J4NZ06_9ENTR</name>
<sequence>MQYLGKIIGVAVALMMGGGFWGVVLGFLIG</sequence>
<dbReference type="Proteomes" id="UP000234505">
    <property type="component" value="Unassembled WGS sequence"/>
</dbReference>
<dbReference type="EMBL" id="PIDS01002764">
    <property type="protein sequence ID" value="PLL07380.1"/>
    <property type="molecule type" value="Genomic_DNA"/>
</dbReference>
<feature type="transmembrane region" description="Helical" evidence="1">
    <location>
        <begin position="7"/>
        <end position="29"/>
    </location>
</feature>
<feature type="non-terminal residue" evidence="2">
    <location>
        <position position="30"/>
    </location>
</feature>
<organism evidence="2 3">
    <name type="scientific">Klebsiella michiganensis</name>
    <dbReference type="NCBI Taxonomy" id="1134687"/>
    <lineage>
        <taxon>Bacteria</taxon>
        <taxon>Pseudomonadati</taxon>
        <taxon>Pseudomonadota</taxon>
        <taxon>Gammaproteobacteria</taxon>
        <taxon>Enterobacterales</taxon>
        <taxon>Enterobacteriaceae</taxon>
        <taxon>Klebsiella/Raoultella group</taxon>
        <taxon>Klebsiella</taxon>
    </lineage>
</organism>